<evidence type="ECO:0000313" key="3">
    <source>
        <dbReference type="Proteomes" id="UP000696931"/>
    </source>
</evidence>
<dbReference type="SUPFAM" id="SSF53756">
    <property type="entry name" value="UDP-Glycosyltransferase/glycogen phosphorylase"/>
    <property type="match status" value="1"/>
</dbReference>
<dbReference type="CDD" id="cd03801">
    <property type="entry name" value="GT4_PimA-like"/>
    <property type="match status" value="1"/>
</dbReference>
<dbReference type="GO" id="GO:0016757">
    <property type="term" value="F:glycosyltransferase activity"/>
    <property type="evidence" value="ECO:0007669"/>
    <property type="project" value="InterPro"/>
</dbReference>
<dbReference type="AlphaFoldDB" id="A0A933SC90"/>
<organism evidence="2 3">
    <name type="scientific">Eiseniibacteriota bacterium</name>
    <dbReference type="NCBI Taxonomy" id="2212470"/>
    <lineage>
        <taxon>Bacteria</taxon>
        <taxon>Candidatus Eiseniibacteriota</taxon>
    </lineage>
</organism>
<dbReference type="PANTHER" id="PTHR12526:SF600">
    <property type="entry name" value="GLYCOSYL TRANSFERASE GROUP 1"/>
    <property type="match status" value="1"/>
</dbReference>
<proteinExistence type="predicted"/>
<dbReference type="InterPro" id="IPR001296">
    <property type="entry name" value="Glyco_trans_1"/>
</dbReference>
<dbReference type="PANTHER" id="PTHR12526">
    <property type="entry name" value="GLYCOSYLTRANSFERASE"/>
    <property type="match status" value="1"/>
</dbReference>
<accession>A0A933SC90</accession>
<dbReference type="Pfam" id="PF00534">
    <property type="entry name" value="Glycos_transf_1"/>
    <property type="match status" value="1"/>
</dbReference>
<feature type="domain" description="Glycosyl transferase family 1" evidence="1">
    <location>
        <begin position="182"/>
        <end position="337"/>
    </location>
</feature>
<sequence>MRIALVCTDRQVVFADPRRCPSRLRGMAEAFLRAGHDVHVMAAGPQAAVEGLTVREVRLPVTSREVDWHFAQVTPDLVIERYVPGRVEGVEAAAEARLPLLLDVAPEHLTGEHDEDLLRTLVLAGTPSALGGALVSSEQDAARLRVLAGPLLAVNVVEDAVRPAGFDAPAATLAAQVATRLRLYDGEMRIAYLGPLTRESGVLDLLRAVAGLGHDPLPRVVLIGDGAARNEALALSFEHGLKLTLCGRVAEDELAAHLNACACVVTGEGAGPLPLLQAMAAARAVVCADTPEHRRIARGGDDARLVAPGDVQAIHDALAELLAAPEAAARMGARAREHVRASFTWEAQSERLLAFGLGLGERERAV</sequence>
<comment type="caution">
    <text evidence="2">The sequence shown here is derived from an EMBL/GenBank/DDBJ whole genome shotgun (WGS) entry which is preliminary data.</text>
</comment>
<reference evidence="2" key="1">
    <citation type="submission" date="2020-07" db="EMBL/GenBank/DDBJ databases">
        <title>Huge and variable diversity of episymbiotic CPR bacteria and DPANN archaea in groundwater ecosystems.</title>
        <authorList>
            <person name="He C.Y."/>
            <person name="Keren R."/>
            <person name="Whittaker M."/>
            <person name="Farag I.F."/>
            <person name="Doudna J."/>
            <person name="Cate J.H.D."/>
            <person name="Banfield J.F."/>
        </authorList>
    </citation>
    <scope>NUCLEOTIDE SEQUENCE</scope>
    <source>
        <strain evidence="2">NC_groundwater_1813_Pr3_B-0.1um_71_17</strain>
    </source>
</reference>
<dbReference type="EMBL" id="JACRIW010000053">
    <property type="protein sequence ID" value="MBI5169432.1"/>
    <property type="molecule type" value="Genomic_DNA"/>
</dbReference>
<evidence type="ECO:0000259" key="1">
    <source>
        <dbReference type="Pfam" id="PF00534"/>
    </source>
</evidence>
<name>A0A933SC90_UNCEI</name>
<gene>
    <name evidence="2" type="ORF">HZA61_08095</name>
</gene>
<dbReference type="Gene3D" id="3.40.50.2000">
    <property type="entry name" value="Glycogen Phosphorylase B"/>
    <property type="match status" value="2"/>
</dbReference>
<protein>
    <submittedName>
        <fullName evidence="2">Glycosyltransferase family 4 protein</fullName>
    </submittedName>
</protein>
<dbReference type="Proteomes" id="UP000696931">
    <property type="component" value="Unassembled WGS sequence"/>
</dbReference>
<evidence type="ECO:0000313" key="2">
    <source>
        <dbReference type="EMBL" id="MBI5169432.1"/>
    </source>
</evidence>